<gene>
    <name evidence="1" type="ORF">B0H17DRAFT_1210301</name>
</gene>
<accession>A0AAD7G579</accession>
<protein>
    <submittedName>
        <fullName evidence="1">Uncharacterized protein</fullName>
    </submittedName>
</protein>
<evidence type="ECO:0000313" key="2">
    <source>
        <dbReference type="Proteomes" id="UP001221757"/>
    </source>
</evidence>
<reference evidence="1" key="1">
    <citation type="submission" date="2023-03" db="EMBL/GenBank/DDBJ databases">
        <title>Massive genome expansion in bonnet fungi (Mycena s.s.) driven by repeated elements and novel gene families across ecological guilds.</title>
        <authorList>
            <consortium name="Lawrence Berkeley National Laboratory"/>
            <person name="Harder C.B."/>
            <person name="Miyauchi S."/>
            <person name="Viragh M."/>
            <person name="Kuo A."/>
            <person name="Thoen E."/>
            <person name="Andreopoulos B."/>
            <person name="Lu D."/>
            <person name="Skrede I."/>
            <person name="Drula E."/>
            <person name="Henrissat B."/>
            <person name="Morin E."/>
            <person name="Kohler A."/>
            <person name="Barry K."/>
            <person name="LaButti K."/>
            <person name="Morin E."/>
            <person name="Salamov A."/>
            <person name="Lipzen A."/>
            <person name="Mereny Z."/>
            <person name="Hegedus B."/>
            <person name="Baldrian P."/>
            <person name="Stursova M."/>
            <person name="Weitz H."/>
            <person name="Taylor A."/>
            <person name="Grigoriev I.V."/>
            <person name="Nagy L.G."/>
            <person name="Martin F."/>
            <person name="Kauserud H."/>
        </authorList>
    </citation>
    <scope>NUCLEOTIDE SEQUENCE</scope>
    <source>
        <strain evidence="1">CBHHK067</strain>
    </source>
</reference>
<evidence type="ECO:0000313" key="1">
    <source>
        <dbReference type="EMBL" id="KAJ7667319.1"/>
    </source>
</evidence>
<organism evidence="1 2">
    <name type="scientific">Mycena rosella</name>
    <name type="common">Pink bonnet</name>
    <name type="synonym">Agaricus rosellus</name>
    <dbReference type="NCBI Taxonomy" id="1033263"/>
    <lineage>
        <taxon>Eukaryota</taxon>
        <taxon>Fungi</taxon>
        <taxon>Dikarya</taxon>
        <taxon>Basidiomycota</taxon>
        <taxon>Agaricomycotina</taxon>
        <taxon>Agaricomycetes</taxon>
        <taxon>Agaricomycetidae</taxon>
        <taxon>Agaricales</taxon>
        <taxon>Marasmiineae</taxon>
        <taxon>Mycenaceae</taxon>
        <taxon>Mycena</taxon>
    </lineage>
</organism>
<dbReference type="Proteomes" id="UP001221757">
    <property type="component" value="Unassembled WGS sequence"/>
</dbReference>
<proteinExistence type="predicted"/>
<name>A0AAD7G579_MYCRO</name>
<dbReference type="AlphaFoldDB" id="A0AAD7G579"/>
<sequence>MSANPRHYNIADRANFENYADTLRQFGAGLGPFPGNPPVGYRESFRLGHKYAPVPEDYPHLFTKDTEVSRTAAADVSMSAAALGTILEAQHKMMYSQQHDSSKDHKIQDKVKIIGPALVPFGYHET</sequence>
<keyword evidence="2" id="KW-1185">Reference proteome</keyword>
<comment type="caution">
    <text evidence="1">The sequence shown here is derived from an EMBL/GenBank/DDBJ whole genome shotgun (WGS) entry which is preliminary data.</text>
</comment>
<dbReference type="EMBL" id="JARKIE010000202">
    <property type="protein sequence ID" value="KAJ7667319.1"/>
    <property type="molecule type" value="Genomic_DNA"/>
</dbReference>